<protein>
    <submittedName>
        <fullName evidence="2">Uncharacterized protein</fullName>
    </submittedName>
</protein>
<keyword evidence="3" id="KW-1185">Reference proteome</keyword>
<comment type="caution">
    <text evidence="2">The sequence shown here is derived from an EMBL/GenBank/DDBJ whole genome shotgun (WGS) entry which is preliminary data.</text>
</comment>
<name>A0A139HNH5_9PEZI</name>
<evidence type="ECO:0000256" key="1">
    <source>
        <dbReference type="SAM" id="MobiDB-lite"/>
    </source>
</evidence>
<reference evidence="2 3" key="1">
    <citation type="submission" date="2015-07" db="EMBL/GenBank/DDBJ databases">
        <title>Comparative genomics of the Sigatoka disease complex on banana suggests a link between parallel evolutionary changes in Pseudocercospora fijiensis and Pseudocercospora eumusae and increased virulence on the banana host.</title>
        <authorList>
            <person name="Chang T.-C."/>
            <person name="Salvucci A."/>
            <person name="Crous P.W."/>
            <person name="Stergiopoulos I."/>
        </authorList>
    </citation>
    <scope>NUCLEOTIDE SEQUENCE [LARGE SCALE GENOMIC DNA]</scope>
    <source>
        <strain evidence="2 3">CBS 114824</strain>
    </source>
</reference>
<proteinExistence type="predicted"/>
<evidence type="ECO:0000313" key="2">
    <source>
        <dbReference type="EMBL" id="KXT04031.1"/>
    </source>
</evidence>
<accession>A0A139HNH5</accession>
<feature type="region of interest" description="Disordered" evidence="1">
    <location>
        <begin position="35"/>
        <end position="65"/>
    </location>
</feature>
<gene>
    <name evidence="2" type="ORF">AC578_4965</name>
</gene>
<dbReference type="AlphaFoldDB" id="A0A139HNH5"/>
<organism evidence="2 3">
    <name type="scientific">Pseudocercospora eumusae</name>
    <dbReference type="NCBI Taxonomy" id="321146"/>
    <lineage>
        <taxon>Eukaryota</taxon>
        <taxon>Fungi</taxon>
        <taxon>Dikarya</taxon>
        <taxon>Ascomycota</taxon>
        <taxon>Pezizomycotina</taxon>
        <taxon>Dothideomycetes</taxon>
        <taxon>Dothideomycetidae</taxon>
        <taxon>Mycosphaerellales</taxon>
        <taxon>Mycosphaerellaceae</taxon>
        <taxon>Pseudocercospora</taxon>
    </lineage>
</organism>
<dbReference type="Proteomes" id="UP000070133">
    <property type="component" value="Unassembled WGS sequence"/>
</dbReference>
<sequence length="88" mass="9595">MVLMHSGQWYFVGCPGLKGVSERGPPFPCPTILPRAPEPSGHGDEISATNESQWLSGPAEVEPSQNLGQGKKLVHMHLHICEHAWTLV</sequence>
<evidence type="ECO:0000313" key="3">
    <source>
        <dbReference type="Proteomes" id="UP000070133"/>
    </source>
</evidence>
<dbReference type="EMBL" id="LFZN01000024">
    <property type="protein sequence ID" value="KXT04031.1"/>
    <property type="molecule type" value="Genomic_DNA"/>
</dbReference>